<dbReference type="PANTHER" id="PTHR12837">
    <property type="entry name" value="POLY ADP-RIBOSE GLYCOHYDROLASE"/>
    <property type="match status" value="1"/>
</dbReference>
<dbReference type="GO" id="GO:0005737">
    <property type="term" value="C:cytoplasm"/>
    <property type="evidence" value="ECO:0007669"/>
    <property type="project" value="TreeGrafter"/>
</dbReference>
<proteinExistence type="inferred from homology"/>
<evidence type="ECO:0000256" key="1">
    <source>
        <dbReference type="ARBA" id="ARBA00009545"/>
    </source>
</evidence>
<feature type="domain" description="PARG helical" evidence="8">
    <location>
        <begin position="198"/>
        <end position="316"/>
    </location>
</feature>
<dbReference type="GO" id="GO:1990966">
    <property type="term" value="P:ATP generation from poly-ADP-D-ribose"/>
    <property type="evidence" value="ECO:0007669"/>
    <property type="project" value="TreeGrafter"/>
</dbReference>
<feature type="domain" description="PARG catalytic Macro" evidence="7">
    <location>
        <begin position="325"/>
        <end position="525"/>
    </location>
</feature>
<feature type="binding site" evidence="5">
    <location>
        <position position="372"/>
    </location>
    <ligand>
        <name>substrate</name>
    </ligand>
</feature>
<accession>A0A816F5E8</accession>
<feature type="active site" evidence="4">
    <location>
        <position position="373"/>
    </location>
</feature>
<name>A0A816F5E8_9BILA</name>
<dbReference type="GO" id="GO:0004649">
    <property type="term" value="F:poly(ADP-ribose) glycohydrolase activity"/>
    <property type="evidence" value="ECO:0007669"/>
    <property type="project" value="UniProtKB-EC"/>
</dbReference>
<sequence>MGCGPSLDATPTKGTDRHRRNHRRAMAAHGDHRRRTRSDTRDATEEESLEMAEEYMNDDRSAEIIHKGVPFEAIIKKFPQLPTLKPMNAIKEENTIFTIKPLKYDRYKPDAEPMPIDDVESYKDLWDEYHVRMPCSNNYISNDRKPIWSKICEHLLFLKAKCDSRKVNFKHLKTAIEDCNERSFDLECLQQLIDSIYSNEEYQNFMYVTLSKMCDLLLNIKSVCTQPLPLLRTEENRSVTMSQQQAAALLACAFFCLFPTRSDRTLRKEYEDYQNPNFETLYQRGPPSKIEKLKCILHYFNRVTDHMPTGVITFQRVVLPKSDYPQWPELKTDLCDLHLTTGQKIEDIPSVLQIDFANKYIGGGVLGSGCVQEEIRFSICPEMLVSLLICEKMERNECIFLIGCERYSSYKGYAHSFKFAGNYTDKTPRDSWGRLWCHVVAMDAIYFQNPSTQYHMKSIERELLKAYTSFRPLGQDAGSRFGIATGNWGCGAFNGDRQLKAIIQLMAASEARRPLVYAAFGDRKLVTSFSALYEHLKMERVTVGDLYYYLMRYCRDQPEQSLFDYILMSPASGF</sequence>
<feature type="active site" evidence="4">
    <location>
        <position position="374"/>
    </location>
</feature>
<dbReference type="GO" id="GO:0005975">
    <property type="term" value="P:carbohydrate metabolic process"/>
    <property type="evidence" value="ECO:0007669"/>
    <property type="project" value="InterPro"/>
</dbReference>
<dbReference type="Pfam" id="PF20811">
    <property type="entry name" value="PARG_cat_N"/>
    <property type="match status" value="1"/>
</dbReference>
<dbReference type="InterPro" id="IPR046372">
    <property type="entry name" value="PARG_cat_C"/>
</dbReference>
<comment type="similarity">
    <text evidence="1">Belongs to the poly(ADP-ribose) glycohydrolase family.</text>
</comment>
<dbReference type="Proteomes" id="UP000663834">
    <property type="component" value="Unassembled WGS sequence"/>
</dbReference>
<dbReference type="AlphaFoldDB" id="A0A816F5E8"/>
<dbReference type="EC" id="3.2.1.143" evidence="2"/>
<feature type="binding site" evidence="5">
    <location>
        <position position="358"/>
    </location>
    <ligand>
        <name>substrate</name>
    </ligand>
</feature>
<evidence type="ECO:0000256" key="3">
    <source>
        <dbReference type="ARBA" id="ARBA00022801"/>
    </source>
</evidence>
<organism evidence="9 10">
    <name type="scientific">Rotaria magnacalcarata</name>
    <dbReference type="NCBI Taxonomy" id="392030"/>
    <lineage>
        <taxon>Eukaryota</taxon>
        <taxon>Metazoa</taxon>
        <taxon>Spiralia</taxon>
        <taxon>Gnathifera</taxon>
        <taxon>Rotifera</taxon>
        <taxon>Eurotatoria</taxon>
        <taxon>Bdelloidea</taxon>
        <taxon>Philodinida</taxon>
        <taxon>Philodinidae</taxon>
        <taxon>Rotaria</taxon>
    </lineage>
</organism>
<dbReference type="EMBL" id="CAJNOW010017170">
    <property type="protein sequence ID" value="CAF1655079.1"/>
    <property type="molecule type" value="Genomic_DNA"/>
</dbReference>
<evidence type="ECO:0000256" key="6">
    <source>
        <dbReference type="SAM" id="MobiDB-lite"/>
    </source>
</evidence>
<feature type="binding site" evidence="5">
    <location>
        <position position="413"/>
    </location>
    <ligand>
        <name>substrate</name>
    </ligand>
</feature>
<comment type="caution">
    <text evidence="9">The sequence shown here is derived from an EMBL/GenBank/DDBJ whole genome shotgun (WGS) entry which is preliminary data.</text>
</comment>
<feature type="region of interest" description="Disordered" evidence="6">
    <location>
        <begin position="1"/>
        <end position="47"/>
    </location>
</feature>
<dbReference type="PANTHER" id="PTHR12837:SF0">
    <property type="entry name" value="POLY(ADP-RIBOSE) GLYCOHYDROLASE"/>
    <property type="match status" value="1"/>
</dbReference>
<evidence type="ECO:0000313" key="9">
    <source>
        <dbReference type="EMBL" id="CAF1655079.1"/>
    </source>
</evidence>
<evidence type="ECO:0000256" key="5">
    <source>
        <dbReference type="PIRSR" id="PIRSR607724-2"/>
    </source>
</evidence>
<keyword evidence="3" id="KW-0378">Hydrolase</keyword>
<gene>
    <name evidence="9" type="ORF">KQP761_LOCUS30773</name>
</gene>
<evidence type="ECO:0000259" key="8">
    <source>
        <dbReference type="Pfam" id="PF20811"/>
    </source>
</evidence>
<dbReference type="Pfam" id="PF05028">
    <property type="entry name" value="PARG_cat_C"/>
    <property type="match status" value="1"/>
</dbReference>
<dbReference type="GO" id="GO:0009225">
    <property type="term" value="P:nucleotide-sugar metabolic process"/>
    <property type="evidence" value="ECO:0007669"/>
    <property type="project" value="TreeGrafter"/>
</dbReference>
<dbReference type="OrthoDB" id="1937899at2759"/>
<protein>
    <recommendedName>
        <fullName evidence="2">poly(ADP-ribose) glycohydrolase</fullName>
        <ecNumber evidence="2">3.2.1.143</ecNumber>
    </recommendedName>
</protein>
<feature type="compositionally biased region" description="Basic residues" evidence="6">
    <location>
        <begin position="16"/>
        <end position="36"/>
    </location>
</feature>
<reference evidence="9" key="1">
    <citation type="submission" date="2021-02" db="EMBL/GenBank/DDBJ databases">
        <authorList>
            <person name="Nowell W R."/>
        </authorList>
    </citation>
    <scope>NUCLEOTIDE SEQUENCE</scope>
</reference>
<dbReference type="InterPro" id="IPR048362">
    <property type="entry name" value="PARG_helical"/>
</dbReference>
<feature type="active site" evidence="4">
    <location>
        <position position="355"/>
    </location>
</feature>
<evidence type="ECO:0000259" key="7">
    <source>
        <dbReference type="Pfam" id="PF05028"/>
    </source>
</evidence>
<evidence type="ECO:0000256" key="2">
    <source>
        <dbReference type="ARBA" id="ARBA00012255"/>
    </source>
</evidence>
<dbReference type="GO" id="GO:0006282">
    <property type="term" value="P:regulation of DNA repair"/>
    <property type="evidence" value="ECO:0007669"/>
    <property type="project" value="InterPro"/>
</dbReference>
<evidence type="ECO:0000256" key="4">
    <source>
        <dbReference type="PIRSR" id="PIRSR607724-1"/>
    </source>
</evidence>
<dbReference type="GO" id="GO:0005634">
    <property type="term" value="C:nucleus"/>
    <property type="evidence" value="ECO:0007669"/>
    <property type="project" value="TreeGrafter"/>
</dbReference>
<dbReference type="InterPro" id="IPR007724">
    <property type="entry name" value="Poly_GlycHdrlase"/>
</dbReference>
<evidence type="ECO:0000313" key="10">
    <source>
        <dbReference type="Proteomes" id="UP000663834"/>
    </source>
</evidence>